<sequence>MEVCGVVQRGLTRLNSPEPIHIPGAILLHGAMLVLDADTLEVLQAAGDTSRLLGVPLGELLGQSVATLFRPDQIQNLRGLAAALALVKPRHLLDPQLRVIAGQPNASEPPRFRAVTTRIFN</sequence>
<protein>
    <recommendedName>
        <fullName evidence="1">PAS fold-2 domain-containing protein</fullName>
    </recommendedName>
</protein>
<keyword evidence="3" id="KW-1185">Reference proteome</keyword>
<reference evidence="2" key="1">
    <citation type="submission" date="2022-05" db="EMBL/GenBank/DDBJ databases">
        <authorList>
            <person name="Pankratov T."/>
        </authorList>
    </citation>
    <scope>NUCLEOTIDE SEQUENCE</scope>
    <source>
        <strain evidence="2">BP6-180914</strain>
    </source>
</reference>
<dbReference type="EMBL" id="JAMOIM010000079">
    <property type="protein sequence ID" value="MCW6512969.1"/>
    <property type="molecule type" value="Genomic_DNA"/>
</dbReference>
<comment type="caution">
    <text evidence="2">The sequence shown here is derived from an EMBL/GenBank/DDBJ whole genome shotgun (WGS) entry which is preliminary data.</text>
</comment>
<dbReference type="Proteomes" id="UP001165667">
    <property type="component" value="Unassembled WGS sequence"/>
</dbReference>
<dbReference type="GO" id="GO:0006355">
    <property type="term" value="P:regulation of DNA-templated transcription"/>
    <property type="evidence" value="ECO:0007669"/>
    <property type="project" value="InterPro"/>
</dbReference>
<accession>A0AA41Z3C6</accession>
<proteinExistence type="predicted"/>
<gene>
    <name evidence="2" type="ORF">M8523_34440</name>
</gene>
<evidence type="ECO:0000259" key="1">
    <source>
        <dbReference type="Pfam" id="PF08446"/>
    </source>
</evidence>
<dbReference type="SUPFAM" id="SSF55785">
    <property type="entry name" value="PYP-like sensor domain (PAS domain)"/>
    <property type="match status" value="1"/>
</dbReference>
<dbReference type="Gene3D" id="3.30.450.20">
    <property type="entry name" value="PAS domain"/>
    <property type="match status" value="1"/>
</dbReference>
<evidence type="ECO:0000313" key="2">
    <source>
        <dbReference type="EMBL" id="MCW6512969.1"/>
    </source>
</evidence>
<dbReference type="InterPro" id="IPR035965">
    <property type="entry name" value="PAS-like_dom_sf"/>
</dbReference>
<dbReference type="RefSeq" id="WP_282589345.1">
    <property type="nucleotide sequence ID" value="NZ_JAMOIM010000079.1"/>
</dbReference>
<name>A0AA41Z3C6_9HYPH</name>
<feature type="domain" description="PAS fold-2" evidence="1">
    <location>
        <begin position="18"/>
        <end position="84"/>
    </location>
</feature>
<organism evidence="2 3">
    <name type="scientific">Lichenifustis flavocetrariae</name>
    <dbReference type="NCBI Taxonomy" id="2949735"/>
    <lineage>
        <taxon>Bacteria</taxon>
        <taxon>Pseudomonadati</taxon>
        <taxon>Pseudomonadota</taxon>
        <taxon>Alphaproteobacteria</taxon>
        <taxon>Hyphomicrobiales</taxon>
        <taxon>Lichenihabitantaceae</taxon>
        <taxon>Lichenifustis</taxon>
    </lineage>
</organism>
<dbReference type="InterPro" id="IPR013654">
    <property type="entry name" value="PAS_2"/>
</dbReference>
<dbReference type="Pfam" id="PF08446">
    <property type="entry name" value="PAS_2"/>
    <property type="match status" value="1"/>
</dbReference>
<evidence type="ECO:0000313" key="3">
    <source>
        <dbReference type="Proteomes" id="UP001165667"/>
    </source>
</evidence>
<dbReference type="AlphaFoldDB" id="A0AA41Z3C6"/>